<evidence type="ECO:0000256" key="3">
    <source>
        <dbReference type="ARBA" id="ARBA00023163"/>
    </source>
</evidence>
<feature type="DNA-binding region" description="H-T-H motif" evidence="4">
    <location>
        <begin position="69"/>
        <end position="88"/>
    </location>
</feature>
<protein>
    <submittedName>
        <fullName evidence="7">Transcriptional regulator, TetR family</fullName>
    </submittedName>
</protein>
<keyword evidence="2 4" id="KW-0238">DNA-binding</keyword>
<dbReference type="Gene3D" id="1.10.357.10">
    <property type="entry name" value="Tetracycline Repressor, domain 2"/>
    <property type="match status" value="1"/>
</dbReference>
<keyword evidence="8" id="KW-1185">Reference proteome</keyword>
<evidence type="ECO:0000256" key="4">
    <source>
        <dbReference type="PROSITE-ProRule" id="PRU00335"/>
    </source>
</evidence>
<evidence type="ECO:0000259" key="6">
    <source>
        <dbReference type="PROSITE" id="PS50977"/>
    </source>
</evidence>
<evidence type="ECO:0000256" key="2">
    <source>
        <dbReference type="ARBA" id="ARBA00023125"/>
    </source>
</evidence>
<dbReference type="PRINTS" id="PR00455">
    <property type="entry name" value="HTHTETR"/>
</dbReference>
<dbReference type="PANTHER" id="PTHR30055:SF234">
    <property type="entry name" value="HTH-TYPE TRANSCRIPTIONAL REGULATOR BETI"/>
    <property type="match status" value="1"/>
</dbReference>
<dbReference type="GO" id="GO:0003700">
    <property type="term" value="F:DNA-binding transcription factor activity"/>
    <property type="evidence" value="ECO:0007669"/>
    <property type="project" value="TreeGrafter"/>
</dbReference>
<evidence type="ECO:0000256" key="5">
    <source>
        <dbReference type="SAM" id="MobiDB-lite"/>
    </source>
</evidence>
<dbReference type="Gene3D" id="1.10.10.60">
    <property type="entry name" value="Homeodomain-like"/>
    <property type="match status" value="1"/>
</dbReference>
<dbReference type="KEGG" id="fsy:FsymDg_2565"/>
<dbReference type="AlphaFoldDB" id="F8B320"/>
<sequence>MCDRIGGSHEHVVDPAPPCAGPRRSVIDEGTAATTRRDAALGRRAARTRDAILEGARRLFLDRGYAGTRIGNITDACGISRAGFYTYFHDKREVFNALGENAYRDILKIVSCWEAMPRPCGLPDVIGWVHAYFAFMDAHGAFIFASGHSAPADEQFRNSSRRMQMRVASLLGTNLRGRQTEPTSAPEALGLSIMGMLERAWYYCRAQELPVGDDDIIRTVARLILGDLNPIH</sequence>
<dbReference type="GO" id="GO:0000976">
    <property type="term" value="F:transcription cis-regulatory region binding"/>
    <property type="evidence" value="ECO:0007669"/>
    <property type="project" value="TreeGrafter"/>
</dbReference>
<dbReference type="HOGENOM" id="CLU_086309_0_0_11"/>
<dbReference type="eggNOG" id="COG1309">
    <property type="taxonomic scope" value="Bacteria"/>
</dbReference>
<organism evidence="7 8">
    <name type="scientific">Candidatus Protofrankia datiscae</name>
    <dbReference type="NCBI Taxonomy" id="2716812"/>
    <lineage>
        <taxon>Bacteria</taxon>
        <taxon>Bacillati</taxon>
        <taxon>Actinomycetota</taxon>
        <taxon>Actinomycetes</taxon>
        <taxon>Frankiales</taxon>
        <taxon>Frankiaceae</taxon>
        <taxon>Protofrankia</taxon>
    </lineage>
</organism>
<feature type="region of interest" description="Disordered" evidence="5">
    <location>
        <begin position="1"/>
        <end position="23"/>
    </location>
</feature>
<dbReference type="InterPro" id="IPR009057">
    <property type="entry name" value="Homeodomain-like_sf"/>
</dbReference>
<accession>F8B320</accession>
<dbReference type="PANTHER" id="PTHR30055">
    <property type="entry name" value="HTH-TYPE TRANSCRIPTIONAL REGULATOR RUTR"/>
    <property type="match status" value="1"/>
</dbReference>
<keyword evidence="3" id="KW-0804">Transcription</keyword>
<dbReference type="InterPro" id="IPR001647">
    <property type="entry name" value="HTH_TetR"/>
</dbReference>
<evidence type="ECO:0000313" key="8">
    <source>
        <dbReference type="Proteomes" id="UP000001549"/>
    </source>
</evidence>
<dbReference type="PROSITE" id="PS50977">
    <property type="entry name" value="HTH_TETR_2"/>
    <property type="match status" value="1"/>
</dbReference>
<dbReference type="Proteomes" id="UP000001549">
    <property type="component" value="Chromosome"/>
</dbReference>
<dbReference type="Pfam" id="PF00440">
    <property type="entry name" value="TetR_N"/>
    <property type="match status" value="1"/>
</dbReference>
<dbReference type="EMBL" id="CP002801">
    <property type="protein sequence ID" value="AEH09928.1"/>
    <property type="molecule type" value="Genomic_DNA"/>
</dbReference>
<dbReference type="InterPro" id="IPR050109">
    <property type="entry name" value="HTH-type_TetR-like_transc_reg"/>
</dbReference>
<name>F8B320_9ACTN</name>
<proteinExistence type="predicted"/>
<dbReference type="FunFam" id="1.10.10.60:FF:000141">
    <property type="entry name" value="TetR family transcriptional regulator"/>
    <property type="match status" value="1"/>
</dbReference>
<evidence type="ECO:0000313" key="7">
    <source>
        <dbReference type="EMBL" id="AEH09928.1"/>
    </source>
</evidence>
<dbReference type="SUPFAM" id="SSF46689">
    <property type="entry name" value="Homeodomain-like"/>
    <property type="match status" value="1"/>
</dbReference>
<reference evidence="7 8" key="1">
    <citation type="submission" date="2011-05" db="EMBL/GenBank/DDBJ databases">
        <title>Complete sequence of chromosome of Frankia symbiont of Datisca glomerata.</title>
        <authorList>
            <consortium name="US DOE Joint Genome Institute"/>
            <person name="Lucas S."/>
            <person name="Han J."/>
            <person name="Lapidus A."/>
            <person name="Cheng J.-F."/>
            <person name="Goodwin L."/>
            <person name="Pitluck S."/>
            <person name="Peters L."/>
            <person name="Mikhailova N."/>
            <person name="Chertkov O."/>
            <person name="Teshima H."/>
            <person name="Han C."/>
            <person name="Tapia R."/>
            <person name="Land M."/>
            <person name="Hauser L."/>
            <person name="Kyrpides N."/>
            <person name="Ivanova N."/>
            <person name="Pagani I."/>
            <person name="Berry A."/>
            <person name="Pawlowski K."/>
            <person name="Persson T."/>
            <person name="Vanden Heuvel B."/>
            <person name="Benson D."/>
            <person name="Woyke T."/>
        </authorList>
    </citation>
    <scope>NUCLEOTIDE SEQUENCE [LARGE SCALE GENOMIC DNA]</scope>
    <source>
        <strain evidence="8">4085684</strain>
    </source>
</reference>
<gene>
    <name evidence="7" type="ordered locus">FsymDg_2565</name>
</gene>
<feature type="compositionally biased region" description="Basic and acidic residues" evidence="5">
    <location>
        <begin position="1"/>
        <end position="13"/>
    </location>
</feature>
<evidence type="ECO:0000256" key="1">
    <source>
        <dbReference type="ARBA" id="ARBA00023015"/>
    </source>
</evidence>
<keyword evidence="1" id="KW-0805">Transcription regulation</keyword>
<dbReference type="GO" id="GO:0045892">
    <property type="term" value="P:negative regulation of DNA-templated transcription"/>
    <property type="evidence" value="ECO:0007669"/>
    <property type="project" value="UniProtKB-ARBA"/>
</dbReference>
<feature type="domain" description="HTH tetR-type" evidence="6">
    <location>
        <begin position="46"/>
        <end position="106"/>
    </location>
</feature>